<dbReference type="RefSeq" id="WP_379961175.1">
    <property type="nucleotide sequence ID" value="NZ_JAUYVI010000009.1"/>
</dbReference>
<reference evidence="5" key="1">
    <citation type="submission" date="2023-08" db="EMBL/GenBank/DDBJ databases">
        <title>Rhodospirillaceae gen. nov., a novel taxon isolated from the Yangtze River Yuezi River estuary sludge.</title>
        <authorList>
            <person name="Ruan L."/>
        </authorList>
    </citation>
    <scope>NUCLEOTIDE SEQUENCE [LARGE SCALE GENOMIC DNA]</scope>
    <source>
        <strain evidence="5">R-7</strain>
    </source>
</reference>
<feature type="domain" description="MmgE/PrpD C-terminal" evidence="3">
    <location>
        <begin position="279"/>
        <end position="449"/>
    </location>
</feature>
<evidence type="ECO:0000259" key="2">
    <source>
        <dbReference type="Pfam" id="PF03972"/>
    </source>
</evidence>
<evidence type="ECO:0000259" key="3">
    <source>
        <dbReference type="Pfam" id="PF19305"/>
    </source>
</evidence>
<dbReference type="Pfam" id="PF19305">
    <property type="entry name" value="MmgE_PrpD_C"/>
    <property type="match status" value="1"/>
</dbReference>
<name>A0ABU0YTT5_9PROT</name>
<evidence type="ECO:0000313" key="5">
    <source>
        <dbReference type="Proteomes" id="UP001230156"/>
    </source>
</evidence>
<dbReference type="InterPro" id="IPR045337">
    <property type="entry name" value="MmgE_PrpD_C"/>
</dbReference>
<accession>A0ABU0YTT5</accession>
<feature type="domain" description="MmgE/PrpD N-terminal" evidence="2">
    <location>
        <begin position="14"/>
        <end position="252"/>
    </location>
</feature>
<evidence type="ECO:0000256" key="1">
    <source>
        <dbReference type="ARBA" id="ARBA00006174"/>
    </source>
</evidence>
<organism evidence="4 5">
    <name type="scientific">Dongia sedimenti</name>
    <dbReference type="NCBI Taxonomy" id="3064282"/>
    <lineage>
        <taxon>Bacteria</taxon>
        <taxon>Pseudomonadati</taxon>
        <taxon>Pseudomonadota</taxon>
        <taxon>Alphaproteobacteria</taxon>
        <taxon>Rhodospirillales</taxon>
        <taxon>Dongiaceae</taxon>
        <taxon>Dongia</taxon>
    </lineage>
</organism>
<keyword evidence="5" id="KW-1185">Reference proteome</keyword>
<dbReference type="InterPro" id="IPR042183">
    <property type="entry name" value="MmgE/PrpD_sf_1"/>
</dbReference>
<dbReference type="PANTHER" id="PTHR16943:SF8">
    <property type="entry name" value="2-METHYLCITRATE DEHYDRATASE"/>
    <property type="match status" value="1"/>
</dbReference>
<dbReference type="InterPro" id="IPR042188">
    <property type="entry name" value="MmgE/PrpD_sf_2"/>
</dbReference>
<dbReference type="Proteomes" id="UP001230156">
    <property type="component" value="Unassembled WGS sequence"/>
</dbReference>
<dbReference type="InterPro" id="IPR036148">
    <property type="entry name" value="MmgE/PrpD_sf"/>
</dbReference>
<dbReference type="PANTHER" id="PTHR16943">
    <property type="entry name" value="2-METHYLCITRATE DEHYDRATASE-RELATED"/>
    <property type="match status" value="1"/>
</dbReference>
<dbReference type="SUPFAM" id="SSF103378">
    <property type="entry name" value="2-methylcitrate dehydratase PrpD"/>
    <property type="match status" value="1"/>
</dbReference>
<dbReference type="Gene3D" id="1.10.4100.10">
    <property type="entry name" value="2-methylcitrate dehydratase PrpD"/>
    <property type="match status" value="1"/>
</dbReference>
<dbReference type="Gene3D" id="3.30.1330.120">
    <property type="entry name" value="2-methylcitrate dehydratase PrpD"/>
    <property type="match status" value="1"/>
</dbReference>
<dbReference type="Pfam" id="PF03972">
    <property type="entry name" value="MmgE_PrpD_N"/>
    <property type="match status" value="1"/>
</dbReference>
<protein>
    <submittedName>
        <fullName evidence="4">MmgE/PrpD family protein</fullName>
    </submittedName>
</protein>
<comment type="similarity">
    <text evidence="1">Belongs to the PrpD family.</text>
</comment>
<dbReference type="InterPro" id="IPR045336">
    <property type="entry name" value="MmgE_PrpD_N"/>
</dbReference>
<comment type="caution">
    <text evidence="4">The sequence shown here is derived from an EMBL/GenBank/DDBJ whole genome shotgun (WGS) entry which is preliminary data.</text>
</comment>
<dbReference type="InterPro" id="IPR005656">
    <property type="entry name" value="MmgE_PrpD"/>
</dbReference>
<evidence type="ECO:0000313" key="4">
    <source>
        <dbReference type="EMBL" id="MDQ7251119.1"/>
    </source>
</evidence>
<proteinExistence type="inferred from homology"/>
<dbReference type="EMBL" id="JAUYVI010000009">
    <property type="protein sequence ID" value="MDQ7251119.1"/>
    <property type="molecule type" value="Genomic_DNA"/>
</dbReference>
<gene>
    <name evidence="4" type="ORF">Q8A70_25760</name>
</gene>
<sequence>MSVIAPQPATCSDRLSHWVSGVRFGDLPRDVVEQTSLRVLDVLGLVLAGLGTPFGRSVREAVLALNPGGPSRIFGRGDATTAPGAAFANGALSQALEFDDTHNESIVHMSSPAVAAAFALAESRKAGGGELITAIAIGNEISCRVGSVSPGQFHRRGYHPTGLFATFGATWLAGYMLGLTREQMNNAAGIAGSFASGLLQCWVDGTQSKFLHPGWSAQSGIVAATLGKTGTTGPAAVFEGRFGLFASHLQEESVVRDYGRITEGLGEHWESRNASFKPFPVAHVIHPYIDALLRLRAAHGIDPAQVERIVCPVAAYIVGIVCEPVAEKRRPRSDSHGRVSMQYTLAEALVLGRIDKNAYRAESLADPRILGVADRVEIEVDPEFPGPERFKGAIRIIMKDGSVYETVEEHNRGSAANPMAVSDIVAKFDANAAEVLSAPQRRALVDAVLSLPEAKDATRIVDLTIGSGAAG</sequence>